<evidence type="ECO:0000313" key="3">
    <source>
        <dbReference type="Proteomes" id="UP000570166"/>
    </source>
</evidence>
<dbReference type="AlphaFoldDB" id="A0A838L9Y0"/>
<comment type="caution">
    <text evidence="2">The sequence shown here is derived from an EMBL/GenBank/DDBJ whole genome shotgun (WGS) entry which is preliminary data.</text>
</comment>
<dbReference type="RefSeq" id="WP_160365366.1">
    <property type="nucleotide sequence ID" value="NZ_JACEIB010000025.1"/>
</dbReference>
<gene>
    <name evidence="2" type="ORF">HZF05_14930</name>
</gene>
<dbReference type="Proteomes" id="UP000570166">
    <property type="component" value="Unassembled WGS sequence"/>
</dbReference>
<proteinExistence type="predicted"/>
<dbReference type="EMBL" id="JACEIB010000025">
    <property type="protein sequence ID" value="MBA2935379.1"/>
    <property type="molecule type" value="Genomic_DNA"/>
</dbReference>
<name>A0A838L9Y0_9SPHN</name>
<feature type="region of interest" description="Disordered" evidence="1">
    <location>
        <begin position="63"/>
        <end position="91"/>
    </location>
</feature>
<keyword evidence="3" id="KW-1185">Reference proteome</keyword>
<accession>A0A838L9Y0</accession>
<sequence length="256" mass="26142">MDVSVSARASGSVSSGVSHVDAYSRAGLTVSDGGELDTLQARAASGQLSPVEQGTLARLMDRAGGGAAPGAAKAPKAHSGPKTAADFTITGGTKQDKTDLNTALKYLQQTDSSGKAVSPTATKLIAKMKEGATIHIIHDGNDSYDPSTGVLNWDPKSGLKVTSGQGIQSAALGLVHEMDHEVSGTVGKPTGDGYQNTEEKRVIAGSETTIAHDLHEPTRTDHYGSTVVMTTANAHTDVTSGKVVDGAVAARAATKH</sequence>
<reference evidence="2 3" key="1">
    <citation type="submission" date="2020-07" db="EMBL/GenBank/DDBJ databases">
        <authorList>
            <person name="Sun Q."/>
        </authorList>
    </citation>
    <scope>NUCLEOTIDE SEQUENCE [LARGE SCALE GENOMIC DNA]</scope>
    <source>
        <strain evidence="2 3">CGMCC 1.13654</strain>
    </source>
</reference>
<protein>
    <submittedName>
        <fullName evidence="2">Uncharacterized protein</fullName>
    </submittedName>
</protein>
<evidence type="ECO:0000256" key="1">
    <source>
        <dbReference type="SAM" id="MobiDB-lite"/>
    </source>
</evidence>
<organism evidence="2 3">
    <name type="scientific">Sphingomonas chungangi</name>
    <dbReference type="NCBI Taxonomy" id="2683589"/>
    <lineage>
        <taxon>Bacteria</taxon>
        <taxon>Pseudomonadati</taxon>
        <taxon>Pseudomonadota</taxon>
        <taxon>Alphaproteobacteria</taxon>
        <taxon>Sphingomonadales</taxon>
        <taxon>Sphingomonadaceae</taxon>
        <taxon>Sphingomonas</taxon>
    </lineage>
</organism>
<evidence type="ECO:0000313" key="2">
    <source>
        <dbReference type="EMBL" id="MBA2935379.1"/>
    </source>
</evidence>